<name>A0A8D0HHX9_SPHPU</name>
<dbReference type="InterPro" id="IPR013083">
    <property type="entry name" value="Znf_RING/FYVE/PHD"/>
</dbReference>
<protein>
    <recommendedName>
        <fullName evidence="9">E3 ubiquitin-protein ligase</fullName>
        <ecNumber evidence="9">2.3.2.27</ecNumber>
    </recommendedName>
</protein>
<dbReference type="Gene3D" id="3.30.40.10">
    <property type="entry name" value="Zinc/RING finger domain, C3HC4 (zinc finger)"/>
    <property type="match status" value="1"/>
</dbReference>
<dbReference type="InterPro" id="IPR017907">
    <property type="entry name" value="Znf_RING_CS"/>
</dbReference>
<dbReference type="GO" id="GO:0042393">
    <property type="term" value="F:histone binding"/>
    <property type="evidence" value="ECO:0007669"/>
    <property type="project" value="Ensembl"/>
</dbReference>
<dbReference type="GO" id="GO:0006302">
    <property type="term" value="P:double-strand break repair"/>
    <property type="evidence" value="ECO:0007669"/>
    <property type="project" value="Ensembl"/>
</dbReference>
<dbReference type="GO" id="GO:0045893">
    <property type="term" value="P:positive regulation of DNA-templated transcription"/>
    <property type="evidence" value="ECO:0007669"/>
    <property type="project" value="Ensembl"/>
</dbReference>
<evidence type="ECO:0000313" key="13">
    <source>
        <dbReference type="Proteomes" id="UP000694392"/>
    </source>
</evidence>
<dbReference type="InterPro" id="IPR039399">
    <property type="entry name" value="Deltex_C_sf"/>
</dbReference>
<dbReference type="InterPro" id="IPR048418">
    <property type="entry name" value="DTX3L_a/b_dom"/>
</dbReference>
<dbReference type="Proteomes" id="UP000694392">
    <property type="component" value="Unplaced"/>
</dbReference>
<dbReference type="PROSITE" id="PS00518">
    <property type="entry name" value="ZF_RING_1"/>
    <property type="match status" value="1"/>
</dbReference>
<dbReference type="GO" id="GO:0097677">
    <property type="term" value="F:STAT family protein binding"/>
    <property type="evidence" value="ECO:0007669"/>
    <property type="project" value="Ensembl"/>
</dbReference>
<evidence type="ECO:0000256" key="9">
    <source>
        <dbReference type="RuleBase" id="RU367105"/>
    </source>
</evidence>
<evidence type="ECO:0000256" key="2">
    <source>
        <dbReference type="ARBA" id="ARBA00004906"/>
    </source>
</evidence>
<reference evidence="12" key="1">
    <citation type="submission" date="2025-08" db="UniProtKB">
        <authorList>
            <consortium name="Ensembl"/>
        </authorList>
    </citation>
    <scope>IDENTIFICATION</scope>
</reference>
<proteinExistence type="inferred from homology"/>
<dbReference type="GO" id="GO:0044389">
    <property type="term" value="F:ubiquitin-like protein ligase binding"/>
    <property type="evidence" value="ECO:0007669"/>
    <property type="project" value="Ensembl"/>
</dbReference>
<dbReference type="GO" id="GO:0141000">
    <property type="term" value="F:histone H4K91 ubiquitin ligase activity"/>
    <property type="evidence" value="ECO:0007669"/>
    <property type="project" value="Ensembl"/>
</dbReference>
<evidence type="ECO:0000256" key="4">
    <source>
        <dbReference type="ARBA" id="ARBA00022679"/>
    </source>
</evidence>
<feature type="compositionally biased region" description="Basic and acidic residues" evidence="10">
    <location>
        <begin position="194"/>
        <end position="208"/>
    </location>
</feature>
<keyword evidence="9" id="KW-0963">Cytoplasm</keyword>
<dbReference type="GO" id="GO:0007219">
    <property type="term" value="P:Notch signaling pathway"/>
    <property type="evidence" value="ECO:0007669"/>
    <property type="project" value="InterPro"/>
</dbReference>
<dbReference type="Pfam" id="PF21717">
    <property type="entry name" value="DTX3L_a-b"/>
    <property type="match status" value="1"/>
</dbReference>
<dbReference type="GO" id="GO:0005764">
    <property type="term" value="C:lysosome"/>
    <property type="evidence" value="ECO:0007669"/>
    <property type="project" value="Ensembl"/>
</dbReference>
<dbReference type="GO" id="GO:0005769">
    <property type="term" value="C:early endosome"/>
    <property type="evidence" value="ECO:0007669"/>
    <property type="project" value="Ensembl"/>
</dbReference>
<dbReference type="GO" id="GO:0140861">
    <property type="term" value="P:DNA repair-dependent chromatin remodeling"/>
    <property type="evidence" value="ECO:0007669"/>
    <property type="project" value="Ensembl"/>
</dbReference>
<dbReference type="GO" id="GO:0051865">
    <property type="term" value="P:protein autoubiquitination"/>
    <property type="evidence" value="ECO:0007669"/>
    <property type="project" value="Ensembl"/>
</dbReference>
<keyword evidence="7 9" id="KW-0862">Zinc</keyword>
<dbReference type="GO" id="GO:0140768">
    <property type="term" value="F:protein ADP-ribosyltransferase-substrate adaptor activity"/>
    <property type="evidence" value="ECO:0007669"/>
    <property type="project" value="Ensembl"/>
</dbReference>
<dbReference type="GO" id="GO:0006511">
    <property type="term" value="P:ubiquitin-dependent protein catabolic process"/>
    <property type="evidence" value="ECO:0007669"/>
    <property type="project" value="Ensembl"/>
</dbReference>
<dbReference type="CDD" id="cd09633">
    <property type="entry name" value="Deltex_C"/>
    <property type="match status" value="1"/>
</dbReference>
<dbReference type="GO" id="GO:0002230">
    <property type="term" value="P:positive regulation of defense response to virus by host"/>
    <property type="evidence" value="ECO:0007669"/>
    <property type="project" value="Ensembl"/>
</dbReference>
<dbReference type="InterPro" id="IPR039396">
    <property type="entry name" value="Deltex_C"/>
</dbReference>
<gene>
    <name evidence="12" type="primary">DTX3L</name>
</gene>
<dbReference type="GO" id="GO:0000077">
    <property type="term" value="P:DNA damage checkpoint signaling"/>
    <property type="evidence" value="ECO:0007669"/>
    <property type="project" value="Ensembl"/>
</dbReference>
<dbReference type="PROSITE" id="PS50089">
    <property type="entry name" value="ZF_RING_2"/>
    <property type="match status" value="1"/>
</dbReference>
<organism evidence="12 13">
    <name type="scientific">Sphenodon punctatus</name>
    <name type="common">Tuatara</name>
    <name type="synonym">Hatteria punctata</name>
    <dbReference type="NCBI Taxonomy" id="8508"/>
    <lineage>
        <taxon>Eukaryota</taxon>
        <taxon>Metazoa</taxon>
        <taxon>Chordata</taxon>
        <taxon>Craniata</taxon>
        <taxon>Vertebrata</taxon>
        <taxon>Euteleostomi</taxon>
        <taxon>Lepidosauria</taxon>
        <taxon>Sphenodontia</taxon>
        <taxon>Sphenodontidae</taxon>
        <taxon>Sphenodon</taxon>
    </lineage>
</organism>
<evidence type="ECO:0000256" key="5">
    <source>
        <dbReference type="ARBA" id="ARBA00022723"/>
    </source>
</evidence>
<comment type="subcellular location">
    <subcellularLocation>
        <location evidence="9">Cytoplasm</location>
    </subcellularLocation>
</comment>
<comment type="similarity">
    <text evidence="3 9">Belongs to the Deltex family.</text>
</comment>
<feature type="domain" description="RING-type" evidence="11">
    <location>
        <begin position="590"/>
        <end position="629"/>
    </location>
</feature>
<evidence type="ECO:0000259" key="11">
    <source>
        <dbReference type="PROSITE" id="PS50089"/>
    </source>
</evidence>
<sequence>MLRPLIPSFKIALAKNSVRSREDHVLQVGDKSLKILIESGSEMKDCDERPSTSTLPHLQKNKLDGEQSDRLSEHLTKKIFLHVSATLNTDLFTKDQREQVAHLFPNLNIEYSKLDGIEKVRGDFKDIENVYRYFDSLLKSEHYTEFSRSGRNNCLEEVSKNDQGKAYRSFEDRPIKSKLHDEFSHSGRNNSLEEVSKNDQGKAYRSFEDRPIKPKLHDECSHSGRKEDLKKMDINVQEKMTQNGLEEAYNIEIASAFYEYFNHVCEGQIKELELRFNVKIRSKENENGMTTICFEPTGSSRSVERAHQAFITAFKTETAELKQEKVHWVNSSQLNEVLQRLNTRFKGILAKIEGNELILRGSPNEISAAKMFLEMKEVNSPLTKAMKTTAEAYTHRNGVEVETFSYRCVETALAKEIEEIKRKYDVTMEYKKHLSPQKGHILFKPKSKNVDLSPHAYESFISAYQKALARITGMTLTVKLSENQKKKLNKFFEQFQKENPYVCLQRKEDHLILTGLPDRLSSAKENIKRFLDIEDSAQDHSWPALSSNSGFGAGAGASVEKNNDGSMNWLPSKEQPQPKAMGEGQEKDNCPICMDQIHQKEVLPKCKHEFCKACIQQAMKYKPACPVCNMSYGVIQGNQPDGTMNVSYAQFHIPGYGCGTIQIDYRMHGGIQTQNHPNPGRHYGGTYRTAYLPNNKEGKEILKLLRKAFDQKLIFTVGQSRTTGANDVITWNDIHHKTSTTGGPQCFGYPDPDYLKRVREELKAKGIE</sequence>
<dbReference type="CDD" id="cd16712">
    <property type="entry name" value="RING-HC_DTX3L"/>
    <property type="match status" value="1"/>
</dbReference>
<dbReference type="OMA" id="FKYICPD"/>
<dbReference type="SUPFAM" id="SSF57850">
    <property type="entry name" value="RING/U-box"/>
    <property type="match status" value="1"/>
</dbReference>
<dbReference type="GO" id="GO:0005829">
    <property type="term" value="C:cytosol"/>
    <property type="evidence" value="ECO:0007669"/>
    <property type="project" value="Ensembl"/>
</dbReference>
<dbReference type="Gene3D" id="3.30.390.130">
    <property type="match status" value="1"/>
</dbReference>
<dbReference type="Ensembl" id="ENSSPUT00000022561.1">
    <property type="protein sequence ID" value="ENSSPUP00000021155.1"/>
    <property type="gene ID" value="ENSSPUG00000016278.1"/>
</dbReference>
<keyword evidence="13" id="KW-1185">Reference proteome</keyword>
<dbReference type="GO" id="GO:0070936">
    <property type="term" value="P:protein K48-linked ubiquitination"/>
    <property type="evidence" value="ECO:0007669"/>
    <property type="project" value="Ensembl"/>
</dbReference>
<dbReference type="GO" id="GO:1900182">
    <property type="term" value="P:positive regulation of protein localization to nucleus"/>
    <property type="evidence" value="ECO:0007669"/>
    <property type="project" value="Ensembl"/>
</dbReference>
<dbReference type="Pfam" id="PF18102">
    <property type="entry name" value="DTC"/>
    <property type="match status" value="1"/>
</dbReference>
<dbReference type="GO" id="GO:0008333">
    <property type="term" value="P:endosome to lysosome transport"/>
    <property type="evidence" value="ECO:0007669"/>
    <property type="project" value="Ensembl"/>
</dbReference>
<feature type="region of interest" description="Disordered" evidence="10">
    <location>
        <begin position="181"/>
        <end position="208"/>
    </location>
</feature>
<evidence type="ECO:0000313" key="12">
    <source>
        <dbReference type="Ensembl" id="ENSSPUP00000021155.1"/>
    </source>
</evidence>
<evidence type="ECO:0000256" key="3">
    <source>
        <dbReference type="ARBA" id="ARBA00009413"/>
    </source>
</evidence>
<dbReference type="AlphaFoldDB" id="A0A8D0HHX9"/>
<dbReference type="EC" id="2.3.2.27" evidence="9"/>
<dbReference type="GO" id="GO:0004857">
    <property type="term" value="F:enzyme inhibitor activity"/>
    <property type="evidence" value="ECO:0007669"/>
    <property type="project" value="Ensembl"/>
</dbReference>
<keyword evidence="5 9" id="KW-0479">Metal-binding</keyword>
<evidence type="ECO:0000256" key="6">
    <source>
        <dbReference type="ARBA" id="ARBA00022771"/>
    </source>
</evidence>
<reference evidence="12" key="2">
    <citation type="submission" date="2025-09" db="UniProtKB">
        <authorList>
            <consortium name="Ensembl"/>
        </authorList>
    </citation>
    <scope>IDENTIFICATION</scope>
</reference>
<dbReference type="GeneTree" id="ENSGT00940000154578"/>
<feature type="region of interest" description="Disordered" evidence="10">
    <location>
        <begin position="562"/>
        <end position="585"/>
    </location>
</feature>
<dbReference type="InterPro" id="IPR042843">
    <property type="entry name" value="TX3L_RING-HC"/>
</dbReference>
<evidence type="ECO:0000256" key="7">
    <source>
        <dbReference type="ARBA" id="ARBA00022833"/>
    </source>
</evidence>
<evidence type="ECO:0000256" key="10">
    <source>
        <dbReference type="SAM" id="MobiDB-lite"/>
    </source>
</evidence>
<dbReference type="PANTHER" id="PTHR12622">
    <property type="entry name" value="DELTEX-RELATED"/>
    <property type="match status" value="1"/>
</dbReference>
<dbReference type="SMART" id="SM00184">
    <property type="entry name" value="RING"/>
    <property type="match status" value="1"/>
</dbReference>
<dbReference type="GO" id="GO:0032991">
    <property type="term" value="C:protein-containing complex"/>
    <property type="evidence" value="ECO:0007669"/>
    <property type="project" value="Ensembl"/>
</dbReference>
<dbReference type="InterPro" id="IPR039398">
    <property type="entry name" value="Deltex_fam"/>
</dbReference>
<dbReference type="InterPro" id="IPR048409">
    <property type="entry name" value="DTX3L_KH-like"/>
</dbReference>
<dbReference type="UniPathway" id="UPA00143"/>
<dbReference type="GO" id="GO:0005654">
    <property type="term" value="C:nucleoplasm"/>
    <property type="evidence" value="ECO:0007669"/>
    <property type="project" value="Ensembl"/>
</dbReference>
<comment type="pathway">
    <text evidence="2 9">Protein modification; protein ubiquitination.</text>
</comment>
<dbReference type="Pfam" id="PF13923">
    <property type="entry name" value="zf-C3HC4_2"/>
    <property type="match status" value="1"/>
</dbReference>
<keyword evidence="4 9" id="KW-0808">Transferase</keyword>
<dbReference type="GO" id="GO:1902966">
    <property type="term" value="P:positive regulation of protein localization to early endosome"/>
    <property type="evidence" value="ECO:0007669"/>
    <property type="project" value="Ensembl"/>
</dbReference>
<evidence type="ECO:0000256" key="1">
    <source>
        <dbReference type="ARBA" id="ARBA00000900"/>
    </source>
</evidence>
<accession>A0A8D0HHX9</accession>
<dbReference type="GO" id="GO:2000646">
    <property type="term" value="P:positive regulation of receptor catabolic process"/>
    <property type="evidence" value="ECO:0007669"/>
    <property type="project" value="Ensembl"/>
</dbReference>
<evidence type="ECO:0000256" key="8">
    <source>
        <dbReference type="PROSITE-ProRule" id="PRU00175"/>
    </source>
</evidence>
<comment type="catalytic activity">
    <reaction evidence="1 9">
        <text>S-ubiquitinyl-[E2 ubiquitin-conjugating enzyme]-L-cysteine + [acceptor protein]-L-lysine = [E2 ubiquitin-conjugating enzyme]-L-cysteine + N(6)-ubiquitinyl-[acceptor protein]-L-lysine.</text>
        <dbReference type="EC" id="2.3.2.27"/>
    </reaction>
</comment>
<keyword evidence="6 8" id="KW-0863">Zinc-finger</keyword>
<dbReference type="Pfam" id="PF21718">
    <property type="entry name" value="KH_DTX3L"/>
    <property type="match status" value="2"/>
</dbReference>
<dbReference type="InterPro" id="IPR001841">
    <property type="entry name" value="Znf_RING"/>
</dbReference>
<dbReference type="GO" id="GO:0008270">
    <property type="term" value="F:zinc ion binding"/>
    <property type="evidence" value="ECO:0007669"/>
    <property type="project" value="UniProtKB-KW"/>
</dbReference>